<comment type="caution">
    <text evidence="1">The sequence shown here is derived from an EMBL/GenBank/DDBJ whole genome shotgun (WGS) entry which is preliminary data.</text>
</comment>
<gene>
    <name evidence="1" type="ORF">RHMOL_Rhmol12G0079200</name>
</gene>
<evidence type="ECO:0000313" key="2">
    <source>
        <dbReference type="Proteomes" id="UP001062846"/>
    </source>
</evidence>
<dbReference type="Proteomes" id="UP001062846">
    <property type="component" value="Chromosome 12"/>
</dbReference>
<keyword evidence="2" id="KW-1185">Reference proteome</keyword>
<reference evidence="1" key="1">
    <citation type="submission" date="2022-02" db="EMBL/GenBank/DDBJ databases">
        <title>Plant Genome Project.</title>
        <authorList>
            <person name="Zhang R.-G."/>
        </authorList>
    </citation>
    <scope>NUCLEOTIDE SEQUENCE</scope>
    <source>
        <strain evidence="1">AT1</strain>
    </source>
</reference>
<evidence type="ECO:0000313" key="1">
    <source>
        <dbReference type="EMBL" id="KAI8527488.1"/>
    </source>
</evidence>
<organism evidence="1 2">
    <name type="scientific">Rhododendron molle</name>
    <name type="common">Chinese azalea</name>
    <name type="synonym">Azalea mollis</name>
    <dbReference type="NCBI Taxonomy" id="49168"/>
    <lineage>
        <taxon>Eukaryota</taxon>
        <taxon>Viridiplantae</taxon>
        <taxon>Streptophyta</taxon>
        <taxon>Embryophyta</taxon>
        <taxon>Tracheophyta</taxon>
        <taxon>Spermatophyta</taxon>
        <taxon>Magnoliopsida</taxon>
        <taxon>eudicotyledons</taxon>
        <taxon>Gunneridae</taxon>
        <taxon>Pentapetalae</taxon>
        <taxon>asterids</taxon>
        <taxon>Ericales</taxon>
        <taxon>Ericaceae</taxon>
        <taxon>Ericoideae</taxon>
        <taxon>Rhodoreae</taxon>
        <taxon>Rhododendron</taxon>
    </lineage>
</organism>
<name>A0ACC0LH54_RHOML</name>
<dbReference type="EMBL" id="CM046399">
    <property type="protein sequence ID" value="KAI8527488.1"/>
    <property type="molecule type" value="Genomic_DNA"/>
</dbReference>
<proteinExistence type="predicted"/>
<sequence length="236" mass="26819">MIRGEENNYGSDFLGSLIKANHDPDEKNRISIDDMVDECKTFYLAGQETTNGLIAWSIFLLAIHTDWQEKARKEVIQLFGQENPNPEGIARLKTMSMILNETLRLYSPAINLLRRVEREVRLGKLIIPANTEFYLPLLALHHDPELWGQDVHLFKPERFAEGVAKATRNNITGFIPFGFGPRICVGSNFAVNEAKIALSMILQRYKFTLSPDYVHDPIQIIIVCPQKGVKIVLSKL</sequence>
<protein>
    <submittedName>
        <fullName evidence="1">Uncharacterized protein</fullName>
    </submittedName>
</protein>
<accession>A0ACC0LH54</accession>